<evidence type="ECO:0000256" key="2">
    <source>
        <dbReference type="ARBA" id="ARBA00023125"/>
    </source>
</evidence>
<dbReference type="EMBL" id="CP006939">
    <property type="protein sequence ID" value="AHC15545.1"/>
    <property type="molecule type" value="Genomic_DNA"/>
</dbReference>
<dbReference type="CDD" id="cd01392">
    <property type="entry name" value="HTH_LacI"/>
    <property type="match status" value="1"/>
</dbReference>
<evidence type="ECO:0000259" key="4">
    <source>
        <dbReference type="PROSITE" id="PS50932"/>
    </source>
</evidence>
<evidence type="ECO:0000313" key="6">
    <source>
        <dbReference type="Proteomes" id="UP000018680"/>
    </source>
</evidence>
<dbReference type="Gene3D" id="3.40.50.2300">
    <property type="match status" value="2"/>
</dbReference>
<dbReference type="PRINTS" id="PR00036">
    <property type="entry name" value="HTHLACI"/>
</dbReference>
<dbReference type="GO" id="GO:0003700">
    <property type="term" value="F:DNA-binding transcription factor activity"/>
    <property type="evidence" value="ECO:0007669"/>
    <property type="project" value="TreeGrafter"/>
</dbReference>
<evidence type="ECO:0000313" key="5">
    <source>
        <dbReference type="EMBL" id="AHC15545.1"/>
    </source>
</evidence>
<dbReference type="Gene3D" id="1.10.260.40">
    <property type="entry name" value="lambda repressor-like DNA-binding domains"/>
    <property type="match status" value="1"/>
</dbReference>
<keyword evidence="6" id="KW-1185">Reference proteome</keyword>
<dbReference type="Proteomes" id="UP000018680">
    <property type="component" value="Chromosome"/>
</dbReference>
<dbReference type="InterPro" id="IPR010982">
    <property type="entry name" value="Lambda_DNA-bd_dom_sf"/>
</dbReference>
<keyword evidence="2" id="KW-0238">DNA-binding</keyword>
<dbReference type="SUPFAM" id="SSF47413">
    <property type="entry name" value="lambda repressor-like DNA-binding domains"/>
    <property type="match status" value="1"/>
</dbReference>
<dbReference type="AlphaFoldDB" id="V5WIW0"/>
<keyword evidence="3" id="KW-0804">Transcription</keyword>
<dbReference type="PANTHER" id="PTHR30146:SF109">
    <property type="entry name" value="HTH-TYPE TRANSCRIPTIONAL REGULATOR GALS"/>
    <property type="match status" value="1"/>
</dbReference>
<gene>
    <name evidence="5" type="ORF">L21SP2_2182</name>
</gene>
<dbReference type="GO" id="GO:0000976">
    <property type="term" value="F:transcription cis-regulatory region binding"/>
    <property type="evidence" value="ECO:0007669"/>
    <property type="project" value="TreeGrafter"/>
</dbReference>
<proteinExistence type="predicted"/>
<dbReference type="SMART" id="SM00354">
    <property type="entry name" value="HTH_LACI"/>
    <property type="match status" value="1"/>
</dbReference>
<sequence>MKITIQDIAREAGVSKGTVSKVLNNRAGIGKETRERILSIIKQRGYTPDYSAQALAYSRTRSIGVLIPHRADNSVNGAYWAHMLAVISREAAARDYWIQLLTEAHEGMLGELVDRVISNRKVDGLIISAELLDEQAMERLEGAEIPYVMLGRREGYERWFVDIRNYEAAARMTEHILSAGCRSPAIICGPDSYPHYRSRKAGFLDRLEKSGINGHAVSVSELDELSAAESIRLMLHKNPGIDSLFIAGGGNLLFSSLRALEDEPEPHRRLCVFDDFPYNEFIRGGLTALRQPVDAMGGELIRILLKRLENPLCEPEMSLFPAELVVRGSL</sequence>
<dbReference type="KEGG" id="slr:L21SP2_2182"/>
<dbReference type="PANTHER" id="PTHR30146">
    <property type="entry name" value="LACI-RELATED TRANSCRIPTIONAL REPRESSOR"/>
    <property type="match status" value="1"/>
</dbReference>
<dbReference type="eggNOG" id="COG1609">
    <property type="taxonomic scope" value="Bacteria"/>
</dbReference>
<dbReference type="RefSeq" id="WP_024268449.1">
    <property type="nucleotide sequence ID" value="NC_023035.1"/>
</dbReference>
<name>V5WIW0_9SPIO</name>
<dbReference type="InterPro" id="IPR000843">
    <property type="entry name" value="HTH_LacI"/>
</dbReference>
<keyword evidence="1" id="KW-0805">Transcription regulation</keyword>
<dbReference type="STRING" id="1307761.L21SP2_2182"/>
<feature type="domain" description="HTH lacI-type" evidence="4">
    <location>
        <begin position="3"/>
        <end position="57"/>
    </location>
</feature>
<dbReference type="InterPro" id="IPR028082">
    <property type="entry name" value="Peripla_BP_I"/>
</dbReference>
<dbReference type="SUPFAM" id="SSF53822">
    <property type="entry name" value="Periplasmic binding protein-like I"/>
    <property type="match status" value="1"/>
</dbReference>
<dbReference type="Pfam" id="PF00356">
    <property type="entry name" value="LacI"/>
    <property type="match status" value="1"/>
</dbReference>
<evidence type="ECO:0000256" key="3">
    <source>
        <dbReference type="ARBA" id="ARBA00023163"/>
    </source>
</evidence>
<evidence type="ECO:0000256" key="1">
    <source>
        <dbReference type="ARBA" id="ARBA00023015"/>
    </source>
</evidence>
<dbReference type="OrthoDB" id="9784962at2"/>
<dbReference type="CDD" id="cd06267">
    <property type="entry name" value="PBP1_LacI_sugar_binding-like"/>
    <property type="match status" value="1"/>
</dbReference>
<accession>V5WIW0</accession>
<organism evidence="5 6">
    <name type="scientific">Salinispira pacifica</name>
    <dbReference type="NCBI Taxonomy" id="1307761"/>
    <lineage>
        <taxon>Bacteria</taxon>
        <taxon>Pseudomonadati</taxon>
        <taxon>Spirochaetota</taxon>
        <taxon>Spirochaetia</taxon>
        <taxon>Spirochaetales</taxon>
        <taxon>Spirochaetaceae</taxon>
        <taxon>Salinispira</taxon>
    </lineage>
</organism>
<dbReference type="HOGENOM" id="CLU_037628_6_1_12"/>
<dbReference type="Pfam" id="PF00532">
    <property type="entry name" value="Peripla_BP_1"/>
    <property type="match status" value="1"/>
</dbReference>
<dbReference type="InterPro" id="IPR001761">
    <property type="entry name" value="Peripla_BP/Lac1_sug-bd_dom"/>
</dbReference>
<protein>
    <submittedName>
        <fullName evidence="5">Putative transcriptional regulator (LacI family)</fullName>
    </submittedName>
</protein>
<dbReference type="PROSITE" id="PS50932">
    <property type="entry name" value="HTH_LACI_2"/>
    <property type="match status" value="1"/>
</dbReference>
<dbReference type="PROSITE" id="PS00356">
    <property type="entry name" value="HTH_LACI_1"/>
    <property type="match status" value="1"/>
</dbReference>
<reference evidence="5 6" key="1">
    <citation type="journal article" date="2015" name="Stand. Genomic Sci.">
        <title>Complete genome sequence and description of Salinispira pacifica gen. nov., sp. nov., a novel spirochaete isolated form a hypersaline microbial mat.</title>
        <authorList>
            <person name="Ben Hania W."/>
            <person name="Joseph M."/>
            <person name="Schumann P."/>
            <person name="Bunk B."/>
            <person name="Fiebig A."/>
            <person name="Sproer C."/>
            <person name="Klenk H.P."/>
            <person name="Fardeau M.L."/>
            <person name="Spring S."/>
        </authorList>
    </citation>
    <scope>NUCLEOTIDE SEQUENCE [LARGE SCALE GENOMIC DNA]</scope>
    <source>
        <strain evidence="5 6">L21-RPul-D2</strain>
    </source>
</reference>